<keyword evidence="2" id="KW-1185">Reference proteome</keyword>
<gene>
    <name evidence="1" type="ORF">T11_7248</name>
</gene>
<proteinExistence type="predicted"/>
<dbReference type="EMBL" id="JYDP01000471">
    <property type="protein sequence ID" value="KRZ00478.1"/>
    <property type="molecule type" value="Genomic_DNA"/>
</dbReference>
<dbReference type="AlphaFoldDB" id="A0A0V1GQG5"/>
<comment type="caution">
    <text evidence="1">The sequence shown here is derived from an EMBL/GenBank/DDBJ whole genome shotgun (WGS) entry which is preliminary data.</text>
</comment>
<accession>A0A0V1GQG5</accession>
<organism evidence="1 2">
    <name type="scientific">Trichinella zimbabwensis</name>
    <dbReference type="NCBI Taxonomy" id="268475"/>
    <lineage>
        <taxon>Eukaryota</taxon>
        <taxon>Metazoa</taxon>
        <taxon>Ecdysozoa</taxon>
        <taxon>Nematoda</taxon>
        <taxon>Enoplea</taxon>
        <taxon>Dorylaimia</taxon>
        <taxon>Trichinellida</taxon>
        <taxon>Trichinellidae</taxon>
        <taxon>Trichinella</taxon>
    </lineage>
</organism>
<dbReference type="Proteomes" id="UP000055024">
    <property type="component" value="Unassembled WGS sequence"/>
</dbReference>
<evidence type="ECO:0000313" key="1">
    <source>
        <dbReference type="EMBL" id="KRZ00478.1"/>
    </source>
</evidence>
<reference evidence="1 2" key="1">
    <citation type="submission" date="2015-01" db="EMBL/GenBank/DDBJ databases">
        <title>Evolution of Trichinella species and genotypes.</title>
        <authorList>
            <person name="Korhonen P.K."/>
            <person name="Edoardo P."/>
            <person name="Giuseppe L.R."/>
            <person name="Gasser R.B."/>
        </authorList>
    </citation>
    <scope>NUCLEOTIDE SEQUENCE [LARGE SCALE GENOMIC DNA]</scope>
    <source>
        <strain evidence="1">ISS1029</strain>
    </source>
</reference>
<evidence type="ECO:0000313" key="2">
    <source>
        <dbReference type="Proteomes" id="UP000055024"/>
    </source>
</evidence>
<sequence>MPDVVGGAENVILAARHPGWITKRWHLAPQHFRYIRSGGTVNIAFPRILCRFFSYSPLMLCSLTQLPENCMEYHRASTDLHSKSVIPRVSATGVKLEGVAR</sequence>
<name>A0A0V1GQG5_9BILA</name>
<protein>
    <submittedName>
        <fullName evidence="1">Uncharacterized protein</fullName>
    </submittedName>
</protein>